<dbReference type="PANTHER" id="PTHR48100">
    <property type="entry name" value="BROAD-SPECIFICITY PHOSPHATASE YOR283W-RELATED"/>
    <property type="match status" value="1"/>
</dbReference>
<organism evidence="3 4">
    <name type="scientific">Frigoriglobus tundricola</name>
    <dbReference type="NCBI Taxonomy" id="2774151"/>
    <lineage>
        <taxon>Bacteria</taxon>
        <taxon>Pseudomonadati</taxon>
        <taxon>Planctomycetota</taxon>
        <taxon>Planctomycetia</taxon>
        <taxon>Gemmatales</taxon>
        <taxon>Gemmataceae</taxon>
        <taxon>Frigoriglobus</taxon>
    </lineage>
</organism>
<accession>A0A6M5YS75</accession>
<dbReference type="CDD" id="cd07067">
    <property type="entry name" value="HP_PGM_like"/>
    <property type="match status" value="1"/>
</dbReference>
<dbReference type="Proteomes" id="UP000503447">
    <property type="component" value="Chromosome"/>
</dbReference>
<dbReference type="AlphaFoldDB" id="A0A6M5YS75"/>
<feature type="active site" description="Proton donor/acceptor" evidence="1">
    <location>
        <position position="81"/>
    </location>
</feature>
<name>A0A6M5YS75_9BACT</name>
<dbReference type="Gene3D" id="3.40.50.1240">
    <property type="entry name" value="Phosphoglycerate mutase-like"/>
    <property type="match status" value="1"/>
</dbReference>
<dbReference type="EC" id="3.1.3.23" evidence="3"/>
<dbReference type="GO" id="GO:0046390">
    <property type="term" value="P:ribose phosphate biosynthetic process"/>
    <property type="evidence" value="ECO:0007669"/>
    <property type="project" value="TreeGrafter"/>
</dbReference>
<dbReference type="GO" id="GO:0042132">
    <property type="term" value="F:fructose 1,6-bisphosphate 1-phosphatase activity"/>
    <property type="evidence" value="ECO:0007669"/>
    <property type="project" value="UniProtKB-EC"/>
</dbReference>
<evidence type="ECO:0000313" key="4">
    <source>
        <dbReference type="Proteomes" id="UP000503447"/>
    </source>
</evidence>
<feature type="binding site" evidence="2">
    <location>
        <begin position="24"/>
        <end position="25"/>
    </location>
    <ligand>
        <name>substrate</name>
    </ligand>
</feature>
<proteinExistence type="predicted"/>
<feature type="active site" description="Tele-phosphohistidine intermediate" evidence="1">
    <location>
        <position position="12"/>
    </location>
</feature>
<dbReference type="EC" id="3.1.3.11" evidence="3"/>
<evidence type="ECO:0000313" key="3">
    <source>
        <dbReference type="EMBL" id="QJW96143.1"/>
    </source>
</evidence>
<dbReference type="GO" id="GO:0050278">
    <property type="term" value="F:sedoheptulose-bisphosphatase activity"/>
    <property type="evidence" value="ECO:0007669"/>
    <property type="project" value="TreeGrafter"/>
</dbReference>
<gene>
    <name evidence="3" type="ORF">FTUN_3699</name>
</gene>
<dbReference type="InterPro" id="IPR050275">
    <property type="entry name" value="PGM_Phosphatase"/>
</dbReference>
<dbReference type="Pfam" id="PF00300">
    <property type="entry name" value="His_Phos_1"/>
    <property type="match status" value="1"/>
</dbReference>
<dbReference type="RefSeq" id="WP_171471784.1">
    <property type="nucleotide sequence ID" value="NZ_CP053452.2"/>
</dbReference>
<dbReference type="EMBL" id="CP053452">
    <property type="protein sequence ID" value="QJW96143.1"/>
    <property type="molecule type" value="Genomic_DNA"/>
</dbReference>
<dbReference type="KEGG" id="ftj:FTUN_3699"/>
<dbReference type="InterPro" id="IPR013078">
    <property type="entry name" value="His_Pase_superF_clade-1"/>
</dbReference>
<evidence type="ECO:0000256" key="2">
    <source>
        <dbReference type="PIRSR" id="PIRSR613078-2"/>
    </source>
</evidence>
<dbReference type="SUPFAM" id="SSF53254">
    <property type="entry name" value="Phosphoglycerate mutase-like"/>
    <property type="match status" value="1"/>
</dbReference>
<keyword evidence="4" id="KW-1185">Reference proteome</keyword>
<dbReference type="InterPro" id="IPR029033">
    <property type="entry name" value="His_PPase_superfam"/>
</dbReference>
<dbReference type="PANTHER" id="PTHR48100:SF15">
    <property type="entry name" value="SEDOHEPTULOSE 1,7-BISPHOSPHATASE"/>
    <property type="match status" value="1"/>
</dbReference>
<protein>
    <submittedName>
        <fullName evidence="3">Phosphoserine phosphatase 2</fullName>
        <ecNumber evidence="3">3.1.3.11</ecNumber>
        <ecNumber evidence="3">3.1.3.23</ecNumber>
    </submittedName>
</protein>
<reference evidence="4" key="1">
    <citation type="submission" date="2020-05" db="EMBL/GenBank/DDBJ databases">
        <title>Frigoriglobus tundricola gen. nov., sp. nov., a psychrotolerant cellulolytic planctomycete of the family Gemmataceae with two divergent copies of 16S rRNA gene.</title>
        <authorList>
            <person name="Kulichevskaya I.S."/>
            <person name="Ivanova A.A."/>
            <person name="Naumoff D.G."/>
            <person name="Beletsky A.V."/>
            <person name="Rijpstra W.I.C."/>
            <person name="Sinninghe Damste J.S."/>
            <person name="Mardanov A.V."/>
            <person name="Ravin N.V."/>
            <person name="Dedysh S.N."/>
        </authorList>
    </citation>
    <scope>NUCLEOTIDE SEQUENCE [LARGE SCALE GENOMIC DNA]</scope>
    <source>
        <strain evidence="4">PL17</strain>
    </source>
</reference>
<sequence length="190" mass="20906">MSALPTVYLARHGETEWSKSGQHTGRTDLPLTATGEASARVLGTRLARFTFDHLFTSPRSRARRTAELAGYAPEVDPDLQEWDYGDFEGLKSAEIAVKRPGWNLFRDGAPGGESPEQVSARADRLVNKLKGLNGNVICFAHGHILRVIAARWIGYPVTLATSMLLDTGSLSILGFNHHKLEEPAIRVWNS</sequence>
<dbReference type="SMART" id="SM00855">
    <property type="entry name" value="PGAM"/>
    <property type="match status" value="1"/>
</dbReference>
<evidence type="ECO:0000256" key="1">
    <source>
        <dbReference type="PIRSR" id="PIRSR613078-1"/>
    </source>
</evidence>
<feature type="binding site" evidence="2">
    <location>
        <position position="61"/>
    </location>
    <ligand>
        <name>substrate</name>
    </ligand>
</feature>
<keyword evidence="3" id="KW-0378">Hydrolase</keyword>
<feature type="binding site" evidence="2">
    <location>
        <begin position="81"/>
        <end position="84"/>
    </location>
    <ligand>
        <name>substrate</name>
    </ligand>
</feature>